<gene>
    <name evidence="3" type="primary">lcfB_14</name>
    <name evidence="3" type="ORF">OCH7691_03523</name>
</gene>
<dbReference type="Gene3D" id="3.30.300.30">
    <property type="match status" value="1"/>
</dbReference>
<dbReference type="EC" id="6.2.1.3" evidence="3"/>
<dbReference type="InterPro" id="IPR042099">
    <property type="entry name" value="ANL_N_sf"/>
</dbReference>
<accession>A0A1Y5U069</accession>
<dbReference type="AlphaFoldDB" id="A0A1Y5U069"/>
<evidence type="ECO:0000259" key="2">
    <source>
        <dbReference type="Pfam" id="PF13193"/>
    </source>
</evidence>
<organism evidence="3 4">
    <name type="scientific">Oceanibacterium hippocampi</name>
    <dbReference type="NCBI Taxonomy" id="745714"/>
    <lineage>
        <taxon>Bacteria</taxon>
        <taxon>Pseudomonadati</taxon>
        <taxon>Pseudomonadota</taxon>
        <taxon>Alphaproteobacteria</taxon>
        <taxon>Sneathiellales</taxon>
        <taxon>Sneathiellaceae</taxon>
        <taxon>Oceanibacterium</taxon>
    </lineage>
</organism>
<dbReference type="InterPro" id="IPR050237">
    <property type="entry name" value="ATP-dep_AMP-bd_enzyme"/>
</dbReference>
<dbReference type="InParanoid" id="A0A1Y5U069"/>
<keyword evidence="4" id="KW-1185">Reference proteome</keyword>
<name>A0A1Y5U069_9PROT</name>
<dbReference type="RefSeq" id="WP_085884858.1">
    <property type="nucleotide sequence ID" value="NZ_FWFR01000003.1"/>
</dbReference>
<evidence type="ECO:0000313" key="4">
    <source>
        <dbReference type="Proteomes" id="UP000193200"/>
    </source>
</evidence>
<dbReference type="Gene3D" id="3.40.50.12780">
    <property type="entry name" value="N-terminal domain of ligase-like"/>
    <property type="match status" value="1"/>
</dbReference>
<feature type="domain" description="AMP-dependent synthetase/ligase" evidence="1">
    <location>
        <begin position="8"/>
        <end position="365"/>
    </location>
</feature>
<dbReference type="InterPro" id="IPR045851">
    <property type="entry name" value="AMP-bd_C_sf"/>
</dbReference>
<sequence length="505" mass="54302">MSLHLWIERWAEHRPGATAIAFEDTDLSYAMLAARIRRLAAALDAAGIEAGDRVAHLGNNRPEAIELVFACAHRGALLVPLNWRLTPHEHAAILADSAPKLLFADAAFAEHVAGIGTPAEAAIRVCLDGRSSGMTAYQAFLEAALDNTPPARGEPADPLLLVYTSGTTGQAKGAVLTQEAVFYNAVNATHAHDLTAADHVLTNLPLFHVGGLNIQTLPALHAGARVTLHRRFDPGLALRDIARLRPTLVLMVPATMAAMIGHDDWATTDLGSLRLAMAGSSTVPLALIEAFHARRVPVGQVYGSTETAPVAICLRAEDAMAHAGSCGKAALHCEIRLVDDRDRDVGVGERGEILVRGRNIMRNYWNNPAATAEAFLDGWYRTGDIGHRDAAGFCYIDDRKKNVIISGGENIYPAELEQVLARMDELAEYAVVARPDARWGEVPVVYAVAKPGSTIDAATILGRFEGVLARYKHPRAVEFRDSLPRNALGKVQHFRLRAAETAAAG</sequence>
<dbReference type="Pfam" id="PF13193">
    <property type="entry name" value="AMP-binding_C"/>
    <property type="match status" value="1"/>
</dbReference>
<dbReference type="InterPro" id="IPR025110">
    <property type="entry name" value="AMP-bd_C"/>
</dbReference>
<dbReference type="PANTHER" id="PTHR43767:SF1">
    <property type="entry name" value="NONRIBOSOMAL PEPTIDE SYNTHASE PES1 (EUROFUNG)-RELATED"/>
    <property type="match status" value="1"/>
</dbReference>
<evidence type="ECO:0000259" key="1">
    <source>
        <dbReference type="Pfam" id="PF00501"/>
    </source>
</evidence>
<dbReference type="PROSITE" id="PS00455">
    <property type="entry name" value="AMP_BINDING"/>
    <property type="match status" value="1"/>
</dbReference>
<dbReference type="SUPFAM" id="SSF56801">
    <property type="entry name" value="Acetyl-CoA synthetase-like"/>
    <property type="match status" value="1"/>
</dbReference>
<dbReference type="Pfam" id="PF00501">
    <property type="entry name" value="AMP-binding"/>
    <property type="match status" value="1"/>
</dbReference>
<evidence type="ECO:0000313" key="3">
    <source>
        <dbReference type="EMBL" id="SLN72871.1"/>
    </source>
</evidence>
<proteinExistence type="predicted"/>
<dbReference type="PANTHER" id="PTHR43767">
    <property type="entry name" value="LONG-CHAIN-FATTY-ACID--COA LIGASE"/>
    <property type="match status" value="1"/>
</dbReference>
<dbReference type="Proteomes" id="UP000193200">
    <property type="component" value="Unassembled WGS sequence"/>
</dbReference>
<reference evidence="3 4" key="1">
    <citation type="submission" date="2017-03" db="EMBL/GenBank/DDBJ databases">
        <authorList>
            <person name="Afonso C.L."/>
            <person name="Miller P.J."/>
            <person name="Scott M.A."/>
            <person name="Spackman E."/>
            <person name="Goraichik I."/>
            <person name="Dimitrov K.M."/>
            <person name="Suarez D.L."/>
            <person name="Swayne D.E."/>
        </authorList>
    </citation>
    <scope>NUCLEOTIDE SEQUENCE [LARGE SCALE GENOMIC DNA]</scope>
    <source>
        <strain evidence="3 4">CECT 7691</strain>
    </source>
</reference>
<dbReference type="InterPro" id="IPR020845">
    <property type="entry name" value="AMP-binding_CS"/>
</dbReference>
<feature type="domain" description="AMP-binding enzyme C-terminal" evidence="2">
    <location>
        <begin position="415"/>
        <end position="490"/>
    </location>
</feature>
<dbReference type="OrthoDB" id="9803968at2"/>
<dbReference type="InterPro" id="IPR000873">
    <property type="entry name" value="AMP-dep_synth/lig_dom"/>
</dbReference>
<keyword evidence="3" id="KW-0436">Ligase</keyword>
<protein>
    <submittedName>
        <fullName evidence="3">Long-chain-fatty-acid--CoA ligase</fullName>
        <ecNumber evidence="3">6.2.1.3</ecNumber>
    </submittedName>
</protein>
<dbReference type="EMBL" id="FWFR01000003">
    <property type="protein sequence ID" value="SLN72871.1"/>
    <property type="molecule type" value="Genomic_DNA"/>
</dbReference>
<dbReference type="GO" id="GO:0004467">
    <property type="term" value="F:long-chain fatty acid-CoA ligase activity"/>
    <property type="evidence" value="ECO:0007669"/>
    <property type="project" value="UniProtKB-EC"/>
</dbReference>